<evidence type="ECO:0000256" key="4">
    <source>
        <dbReference type="PROSITE-ProRule" id="PRU00284"/>
    </source>
</evidence>
<protein>
    <submittedName>
        <fullName evidence="9">HAMP domain-containing protein</fullName>
    </submittedName>
</protein>
<feature type="region of interest" description="Disordered" evidence="5">
    <location>
        <begin position="682"/>
        <end position="702"/>
    </location>
</feature>
<dbReference type="Pfam" id="PF18947">
    <property type="entry name" value="HAMP_2"/>
    <property type="match status" value="1"/>
</dbReference>
<dbReference type="InterPro" id="IPR051310">
    <property type="entry name" value="MCP_chemotaxis"/>
</dbReference>
<keyword evidence="6" id="KW-1133">Transmembrane helix</keyword>
<feature type="domain" description="HAMP" evidence="8">
    <location>
        <begin position="316"/>
        <end position="368"/>
    </location>
</feature>
<dbReference type="Proteomes" id="UP001155840">
    <property type="component" value="Unassembled WGS sequence"/>
</dbReference>
<keyword evidence="6" id="KW-0472">Membrane</keyword>
<sequence length="702" mass="74161">MRIRGKISLIVIVMSVVTLVVAGMAFAVVARYDSQLAAYKGASERAYNGEKLNRLVTAVVMESRGIYAAPTLEKAEPFAEGLLKTLDKIDVLTAEWRPLVPQADLPAFEAVVGRAAEFRTFRMETARLARAVSLKAANEQGNTDQNRANRKAFQAEIDAVVTKDKADLTAIQTEIDGIGWQMTIMIAATALIGLSAGLLVAVSIARRELSRPISDLTRSMTALAGGDLDVDLPEAKRSDEIGEMARAVEVFRSNGLTARRTSSEDGVLREKTADLQVSMAHVVEAAAAGDFSRRITRTYGEPSLDRFAGNVNELVAGVDRGIGETGRVIASLAQGDLTQPMTGDFQGAFAELQRNVNETLSVLQKTLGEVRSTTLEITGASGELRSATDDLAKRTEQQAASLEQTSASLGQITVAVQTSTERAQEATVIVTQAKEAAAQSGTVVRSAVDAMGRIEQASSEIGKITNVIDEIAFQTNLLALNAGVEAARAGEAGKGFAVVAQEVRELAQRAARAAKDIKVLIAKSGAEVSTGVQLVQETGQVLGEIESRVLSITDHIHSIATAAREQATGLGEVSTAVNQMDKVTQQNAAMVEEANAATHRLSTEAENLAHMIGHFRLDQSKPAAAYATSNTRPGTTALPVRPAPPKAVAPRAGAPRPVSATARPVASPARKMMGSVARAFSAGPATHAAPVPAASQDNWEEF</sequence>
<evidence type="ECO:0000256" key="2">
    <source>
        <dbReference type="ARBA" id="ARBA00022500"/>
    </source>
</evidence>
<dbReference type="EMBL" id="JAANCM010000001">
    <property type="protein sequence ID" value="NHT74478.1"/>
    <property type="molecule type" value="Genomic_DNA"/>
</dbReference>
<dbReference type="PANTHER" id="PTHR43531:SF11">
    <property type="entry name" value="METHYL-ACCEPTING CHEMOTAXIS PROTEIN 3"/>
    <property type="match status" value="1"/>
</dbReference>
<dbReference type="PROSITE" id="PS50111">
    <property type="entry name" value="CHEMOTAXIS_TRANSDUC_2"/>
    <property type="match status" value="1"/>
</dbReference>
<keyword evidence="6" id="KW-0812">Transmembrane</keyword>
<evidence type="ECO:0000259" key="7">
    <source>
        <dbReference type="PROSITE" id="PS50111"/>
    </source>
</evidence>
<keyword evidence="2" id="KW-0145">Chemotaxis</keyword>
<evidence type="ECO:0000259" key="8">
    <source>
        <dbReference type="PROSITE" id="PS50885"/>
    </source>
</evidence>
<comment type="similarity">
    <text evidence="3">Belongs to the methyl-accepting chemotaxis (MCP) protein family.</text>
</comment>
<proteinExistence type="inferred from homology"/>
<dbReference type="CDD" id="cd11386">
    <property type="entry name" value="MCP_signal"/>
    <property type="match status" value="1"/>
</dbReference>
<keyword evidence="10" id="KW-1185">Reference proteome</keyword>
<accession>A0AA44C968</accession>
<dbReference type="AlphaFoldDB" id="A0AA44C968"/>
<feature type="transmembrane region" description="Helical" evidence="6">
    <location>
        <begin position="7"/>
        <end position="30"/>
    </location>
</feature>
<reference evidence="9" key="1">
    <citation type="submission" date="2020-03" db="EMBL/GenBank/DDBJ databases">
        <title>Ferranicluibacter endophyticum gen. nov., sp. nov., a new genus isolated from Rubus ulmifolius Schott. stem.</title>
        <authorList>
            <person name="Roca-Couso R."/>
            <person name="Flores-Felix J.D."/>
            <person name="Igual J.M."/>
            <person name="Rivas R."/>
        </authorList>
    </citation>
    <scope>NUCLEOTIDE SEQUENCE</scope>
    <source>
        <strain evidence="9">CRRU44</strain>
    </source>
</reference>
<dbReference type="GO" id="GO:0007165">
    <property type="term" value="P:signal transduction"/>
    <property type="evidence" value="ECO:0007669"/>
    <property type="project" value="UniProtKB-KW"/>
</dbReference>
<dbReference type="CDD" id="cd06225">
    <property type="entry name" value="HAMP"/>
    <property type="match status" value="1"/>
</dbReference>
<evidence type="ECO:0000256" key="3">
    <source>
        <dbReference type="ARBA" id="ARBA00029447"/>
    </source>
</evidence>
<gene>
    <name evidence="9" type="ORF">G8E10_01780</name>
</gene>
<organism evidence="9 10">
    <name type="scientific">Ferranicluibacter rubi</name>
    <dbReference type="NCBI Taxonomy" id="2715133"/>
    <lineage>
        <taxon>Bacteria</taxon>
        <taxon>Pseudomonadati</taxon>
        <taxon>Pseudomonadota</taxon>
        <taxon>Alphaproteobacteria</taxon>
        <taxon>Hyphomicrobiales</taxon>
        <taxon>Rhizobiaceae</taxon>
        <taxon>Ferranicluibacter</taxon>
    </lineage>
</organism>
<dbReference type="InterPro" id="IPR003660">
    <property type="entry name" value="HAMP_dom"/>
</dbReference>
<evidence type="ECO:0000256" key="6">
    <source>
        <dbReference type="SAM" id="Phobius"/>
    </source>
</evidence>
<dbReference type="GO" id="GO:0006935">
    <property type="term" value="P:chemotaxis"/>
    <property type="evidence" value="ECO:0007669"/>
    <property type="project" value="UniProtKB-KW"/>
</dbReference>
<keyword evidence="4" id="KW-0807">Transducer</keyword>
<dbReference type="Gene3D" id="1.10.287.950">
    <property type="entry name" value="Methyl-accepting chemotaxis protein"/>
    <property type="match status" value="1"/>
</dbReference>
<evidence type="ECO:0000256" key="1">
    <source>
        <dbReference type="ARBA" id="ARBA00004370"/>
    </source>
</evidence>
<dbReference type="Pfam" id="PF00672">
    <property type="entry name" value="HAMP"/>
    <property type="match status" value="1"/>
</dbReference>
<dbReference type="PROSITE" id="PS50885">
    <property type="entry name" value="HAMP"/>
    <property type="match status" value="2"/>
</dbReference>
<dbReference type="Pfam" id="PF00015">
    <property type="entry name" value="MCPsignal"/>
    <property type="match status" value="1"/>
</dbReference>
<evidence type="ECO:0000313" key="9">
    <source>
        <dbReference type="EMBL" id="NHT74478.1"/>
    </source>
</evidence>
<evidence type="ECO:0000256" key="5">
    <source>
        <dbReference type="SAM" id="MobiDB-lite"/>
    </source>
</evidence>
<dbReference type="SUPFAM" id="SSF58104">
    <property type="entry name" value="Methyl-accepting chemotaxis protein (MCP) signaling domain"/>
    <property type="match status" value="1"/>
</dbReference>
<dbReference type="FunFam" id="1.10.287.950:FF:000001">
    <property type="entry name" value="Methyl-accepting chemotaxis sensory transducer"/>
    <property type="match status" value="1"/>
</dbReference>
<dbReference type="RefSeq" id="WP_167126284.1">
    <property type="nucleotide sequence ID" value="NZ_JAANCM010000001.1"/>
</dbReference>
<feature type="domain" description="HAMP" evidence="8">
    <location>
        <begin position="207"/>
        <end position="260"/>
    </location>
</feature>
<name>A0AA44C968_9HYPH</name>
<dbReference type="SMART" id="SM00304">
    <property type="entry name" value="HAMP"/>
    <property type="match status" value="2"/>
</dbReference>
<dbReference type="InterPro" id="IPR004089">
    <property type="entry name" value="MCPsignal_dom"/>
</dbReference>
<dbReference type="SMART" id="SM00283">
    <property type="entry name" value="MA"/>
    <property type="match status" value="1"/>
</dbReference>
<feature type="domain" description="Methyl-accepting transducer" evidence="7">
    <location>
        <begin position="373"/>
        <end position="602"/>
    </location>
</feature>
<feature type="region of interest" description="Disordered" evidence="5">
    <location>
        <begin position="624"/>
        <end position="670"/>
    </location>
</feature>
<dbReference type="GO" id="GO:0016020">
    <property type="term" value="C:membrane"/>
    <property type="evidence" value="ECO:0007669"/>
    <property type="project" value="UniProtKB-SubCell"/>
</dbReference>
<dbReference type="SUPFAM" id="SSF158472">
    <property type="entry name" value="HAMP domain-like"/>
    <property type="match status" value="1"/>
</dbReference>
<evidence type="ECO:0000313" key="10">
    <source>
        <dbReference type="Proteomes" id="UP001155840"/>
    </source>
</evidence>
<dbReference type="PANTHER" id="PTHR43531">
    <property type="entry name" value="PROTEIN ICFG"/>
    <property type="match status" value="1"/>
</dbReference>
<dbReference type="Gene3D" id="1.10.8.500">
    <property type="entry name" value="HAMP domain in histidine kinase"/>
    <property type="match status" value="1"/>
</dbReference>
<comment type="subcellular location">
    <subcellularLocation>
        <location evidence="1">Membrane</location>
    </subcellularLocation>
</comment>
<comment type="caution">
    <text evidence="9">The sequence shown here is derived from an EMBL/GenBank/DDBJ whole genome shotgun (WGS) entry which is preliminary data.</text>
</comment>
<feature type="compositionally biased region" description="Low complexity" evidence="5">
    <location>
        <begin position="648"/>
        <end position="660"/>
    </location>
</feature>